<name>V6LTS8_9EUKA</name>
<dbReference type="EMBL" id="KI546008">
    <property type="protein sequence ID" value="EST48062.1"/>
    <property type="molecule type" value="Genomic_DNA"/>
</dbReference>
<proteinExistence type="predicted"/>
<gene>
    <name evidence="2" type="ORF">SS50377_11829</name>
    <name evidence="1" type="ORF">SS50377_16521</name>
</gene>
<accession>V6LTS8</accession>
<organism evidence="2">
    <name type="scientific">Spironucleus salmonicida</name>
    <dbReference type="NCBI Taxonomy" id="348837"/>
    <lineage>
        <taxon>Eukaryota</taxon>
        <taxon>Metamonada</taxon>
        <taxon>Diplomonadida</taxon>
        <taxon>Hexamitidae</taxon>
        <taxon>Hexamitinae</taxon>
        <taxon>Spironucleus</taxon>
    </lineage>
</organism>
<reference evidence="2" key="1">
    <citation type="journal article" date="2014" name="PLoS Genet.">
        <title>The Genome of Spironucleus salmonicida Highlights a Fish Pathogen Adapted to Fluctuating Environments.</title>
        <authorList>
            <person name="Xu F."/>
            <person name="Jerlstrom-Hultqvist J."/>
            <person name="Einarsson E."/>
            <person name="Astvaldsson A."/>
            <person name="Svard S.G."/>
            <person name="Andersson J.O."/>
        </authorList>
    </citation>
    <scope>NUCLEOTIDE SEQUENCE</scope>
</reference>
<evidence type="ECO:0000313" key="1">
    <source>
        <dbReference type="EMBL" id="EST43780.1"/>
    </source>
</evidence>
<dbReference type="AlphaFoldDB" id="V6LTS8"/>
<dbReference type="EMBL" id="KI546134">
    <property type="protein sequence ID" value="EST43780.1"/>
    <property type="molecule type" value="Genomic_DNA"/>
</dbReference>
<evidence type="ECO:0000313" key="2">
    <source>
        <dbReference type="EMBL" id="EST48062.1"/>
    </source>
</evidence>
<sequence length="102" mass="11919">MVIPILEDPLLLAFSKVCLYDTVYLQLIAFVKKIYQYKSPTRNTRNWLIVCTLILSSYTLLSRNKILHIRQLRLIQRRSYDQPAHNVTVSGIARKQLVILGF</sequence>
<protein>
    <submittedName>
        <fullName evidence="2">Uncharacterized protein</fullName>
    </submittedName>
</protein>